<reference evidence="2 3" key="1">
    <citation type="submission" date="2017-03" db="EMBL/GenBank/DDBJ databases">
        <title>Genome analysis of strain PAMC 26510.</title>
        <authorList>
            <person name="Oh H.-M."/>
            <person name="Yang J.-A."/>
        </authorList>
    </citation>
    <scope>NUCLEOTIDE SEQUENCE [LARGE SCALE GENOMIC DNA]</scope>
    <source>
        <strain evidence="2 3">PAMC 26510</strain>
    </source>
</reference>
<accession>A0A242N8H2</accession>
<evidence type="ECO:0000313" key="4">
    <source>
        <dbReference type="Proteomes" id="UP000195221"/>
    </source>
</evidence>
<dbReference type="EMBL" id="NBTY01000017">
    <property type="protein sequence ID" value="OTP79969.1"/>
    <property type="molecule type" value="Genomic_DNA"/>
</dbReference>
<evidence type="ECO:0000313" key="1">
    <source>
        <dbReference type="EMBL" id="OTP77068.1"/>
    </source>
</evidence>
<proteinExistence type="predicted"/>
<dbReference type="EMBL" id="NBTZ01000033">
    <property type="protein sequence ID" value="OTP77068.1"/>
    <property type="molecule type" value="Genomic_DNA"/>
</dbReference>
<dbReference type="Proteomes" id="UP000195221">
    <property type="component" value="Unassembled WGS sequence"/>
</dbReference>
<dbReference type="RefSeq" id="WP_062002806.1">
    <property type="nucleotide sequence ID" value="NZ_MSRG01000063.1"/>
</dbReference>
<organism evidence="2 3">
    <name type="scientific">Caballeronia sordidicola</name>
    <name type="common">Burkholderia sordidicola</name>
    <dbReference type="NCBI Taxonomy" id="196367"/>
    <lineage>
        <taxon>Bacteria</taxon>
        <taxon>Pseudomonadati</taxon>
        <taxon>Pseudomonadota</taxon>
        <taxon>Betaproteobacteria</taxon>
        <taxon>Burkholderiales</taxon>
        <taxon>Burkholderiaceae</taxon>
        <taxon>Caballeronia</taxon>
    </lineage>
</organism>
<comment type="caution">
    <text evidence="2">The sequence shown here is derived from an EMBL/GenBank/DDBJ whole genome shotgun (WGS) entry which is preliminary data.</text>
</comment>
<protein>
    <submittedName>
        <fullName evidence="2">Uncharacterized protein</fullName>
    </submittedName>
</protein>
<dbReference type="AlphaFoldDB" id="A0A242N8H2"/>
<dbReference type="Proteomes" id="UP000194546">
    <property type="component" value="Unassembled WGS sequence"/>
</dbReference>
<sequence length="145" mass="15568">MAIDTAQQVMQLGDYAKRLSAARDRSYALAREVERSRGVLDFMAHDPASDPALCEYATKALELLCENLVRLCALTDEASANAEALASLPLKYFSNETGTAGELDAAVASLVEATTTAETELVELAQVVAEACEAVDEMRRPEQIG</sequence>
<reference evidence="1 4" key="2">
    <citation type="submission" date="2017-03" db="EMBL/GenBank/DDBJ databases">
        <title>Genome analysis of strain PAMC 26577.</title>
        <authorList>
            <person name="Oh H.-M."/>
            <person name="Yang J.-A."/>
        </authorList>
    </citation>
    <scope>NUCLEOTIDE SEQUENCE [LARGE SCALE GENOMIC DNA]</scope>
    <source>
        <strain evidence="1 4">PAMC 26577</strain>
    </source>
</reference>
<name>A0A242N8H2_CABSO</name>
<evidence type="ECO:0000313" key="3">
    <source>
        <dbReference type="Proteomes" id="UP000194546"/>
    </source>
</evidence>
<evidence type="ECO:0000313" key="2">
    <source>
        <dbReference type="EMBL" id="OTP79969.1"/>
    </source>
</evidence>
<gene>
    <name evidence="2" type="ORF">PAMC26510_04155</name>
    <name evidence="1" type="ORF">PAMC26577_08880</name>
</gene>